<gene>
    <name evidence="2" type="ORF">SAMN04488692_11149</name>
</gene>
<dbReference type="AlphaFoldDB" id="A0A1G9NXU9"/>
<sequence>MEITFLGTGTSHGVPVPGCNCQTCKSSDPRNKRYRTSLFVELENKSLMIDTPPEHRLQMVRWGPVTPDIILFTHEHADHIMGFDDLRSMNWRKNDTIPCFGNKRTVKRIKQTFSYIFEENSYHGGGTPRVDIFNLEDLSSSWQQIITPLPVKHGELDVFGYRIGPLAYITDVSSIPSQTLSKLEGIEVLILGVLRERPHRTHLNLEQGKNLVNKIDKPRTFFTHISHDLEYAETNRKLPEHIDLAYDGLKVKI</sequence>
<dbReference type="InterPro" id="IPR036866">
    <property type="entry name" value="RibonucZ/Hydroxyglut_hydro"/>
</dbReference>
<evidence type="ECO:0000313" key="2">
    <source>
        <dbReference type="EMBL" id="SDL90847.1"/>
    </source>
</evidence>
<dbReference type="EMBL" id="FNGO01000011">
    <property type="protein sequence ID" value="SDL90847.1"/>
    <property type="molecule type" value="Genomic_DNA"/>
</dbReference>
<dbReference type="OrthoDB" id="9800940at2"/>
<dbReference type="CDD" id="cd16279">
    <property type="entry name" value="metallo-hydrolase-like_MBL-fold"/>
    <property type="match status" value="1"/>
</dbReference>
<dbReference type="Proteomes" id="UP000199476">
    <property type="component" value="Unassembled WGS sequence"/>
</dbReference>
<protein>
    <submittedName>
        <fullName evidence="2">Phosphoribosyl 1,2-cyclic phosphate phosphodiesterase</fullName>
    </submittedName>
</protein>
<keyword evidence="3" id="KW-1185">Reference proteome</keyword>
<dbReference type="PANTHER" id="PTHR42663">
    <property type="entry name" value="HYDROLASE C777.06C-RELATED-RELATED"/>
    <property type="match status" value="1"/>
</dbReference>
<organism evidence="2 3">
    <name type="scientific">Halarsenatibacter silvermanii</name>
    <dbReference type="NCBI Taxonomy" id="321763"/>
    <lineage>
        <taxon>Bacteria</taxon>
        <taxon>Bacillati</taxon>
        <taxon>Bacillota</taxon>
        <taxon>Clostridia</taxon>
        <taxon>Halanaerobiales</taxon>
        <taxon>Halarsenatibacteraceae</taxon>
        <taxon>Halarsenatibacter</taxon>
    </lineage>
</organism>
<dbReference type="Gene3D" id="3.60.15.10">
    <property type="entry name" value="Ribonuclease Z/Hydroxyacylglutathione hydrolase-like"/>
    <property type="match status" value="1"/>
</dbReference>
<proteinExistence type="predicted"/>
<dbReference type="InterPro" id="IPR001279">
    <property type="entry name" value="Metallo-B-lactamas"/>
</dbReference>
<evidence type="ECO:0000313" key="3">
    <source>
        <dbReference type="Proteomes" id="UP000199476"/>
    </source>
</evidence>
<dbReference type="STRING" id="321763.SAMN04488692_11149"/>
<dbReference type="Pfam" id="PF12706">
    <property type="entry name" value="Lactamase_B_2"/>
    <property type="match status" value="1"/>
</dbReference>
<dbReference type="SUPFAM" id="SSF56281">
    <property type="entry name" value="Metallo-hydrolase/oxidoreductase"/>
    <property type="match status" value="1"/>
</dbReference>
<evidence type="ECO:0000259" key="1">
    <source>
        <dbReference type="Pfam" id="PF12706"/>
    </source>
</evidence>
<dbReference type="PANTHER" id="PTHR42663:SF6">
    <property type="entry name" value="HYDROLASE C777.06C-RELATED"/>
    <property type="match status" value="1"/>
</dbReference>
<accession>A0A1G9NXU9</accession>
<feature type="domain" description="Metallo-beta-lactamase" evidence="1">
    <location>
        <begin position="50"/>
        <end position="225"/>
    </location>
</feature>
<reference evidence="2 3" key="1">
    <citation type="submission" date="2016-10" db="EMBL/GenBank/DDBJ databases">
        <authorList>
            <person name="de Groot N.N."/>
        </authorList>
    </citation>
    <scope>NUCLEOTIDE SEQUENCE [LARGE SCALE GENOMIC DNA]</scope>
    <source>
        <strain evidence="2 3">SLAS-1</strain>
    </source>
</reference>
<name>A0A1G9NXU9_9FIRM</name>
<dbReference type="RefSeq" id="WP_089760250.1">
    <property type="nucleotide sequence ID" value="NZ_FNGO01000011.1"/>
</dbReference>